<keyword evidence="8 9" id="KW-0472">Membrane</keyword>
<dbReference type="InterPro" id="IPR003593">
    <property type="entry name" value="AAA+_ATPase"/>
</dbReference>
<evidence type="ECO:0000259" key="10">
    <source>
        <dbReference type="PROSITE" id="PS50893"/>
    </source>
</evidence>
<dbReference type="PROSITE" id="PS50929">
    <property type="entry name" value="ABC_TM1F"/>
    <property type="match status" value="1"/>
</dbReference>
<feature type="transmembrane region" description="Helical" evidence="9">
    <location>
        <begin position="15"/>
        <end position="34"/>
    </location>
</feature>
<feature type="domain" description="ABC transporter" evidence="10">
    <location>
        <begin position="334"/>
        <end position="567"/>
    </location>
</feature>
<keyword evidence="3" id="KW-1003">Cell membrane</keyword>
<dbReference type="GO" id="GO:0015421">
    <property type="term" value="F:ABC-type oligopeptide transporter activity"/>
    <property type="evidence" value="ECO:0007669"/>
    <property type="project" value="TreeGrafter"/>
</dbReference>
<feature type="transmembrane region" description="Helical" evidence="9">
    <location>
        <begin position="131"/>
        <end position="152"/>
    </location>
</feature>
<dbReference type="InterPro" id="IPR017871">
    <property type="entry name" value="ABC_transporter-like_CS"/>
</dbReference>
<protein>
    <submittedName>
        <fullName evidence="12">Multidrug ABC transporter ATP-binding protein</fullName>
    </submittedName>
</protein>
<dbReference type="InterPro" id="IPR003439">
    <property type="entry name" value="ABC_transporter-like_ATP-bd"/>
</dbReference>
<feature type="transmembrane region" description="Helical" evidence="9">
    <location>
        <begin position="158"/>
        <end position="177"/>
    </location>
</feature>
<dbReference type="GO" id="GO:0005524">
    <property type="term" value="F:ATP binding"/>
    <property type="evidence" value="ECO:0007669"/>
    <property type="project" value="UniProtKB-KW"/>
</dbReference>
<sequence>MLARFIISYYRRAPLKIFFGFVMLILVDLAQLFVPRMGQKAIDLIASGNQDISGLFWLSLITIGLALTIGVCRFAWRMIIIGTSHFIENDFKNRLYDHLLRLDAHFFNKTKTGDIMAHMTNDMQAIRMSTAFGMISGFDAIFLFSAALIFMLKLNVRLTLFAMAPLPIISIITLFAMKLMFKYFKDVQESFSQITDKVQELISGIKIVQAFRQEDKERERFNVLSKDYVRKNIDLIKLWGTMFPLIFLFADLGAAIVLYVGGQYAILGKITPGEFVAFFVYLGIITWPMMAVGWASNIFQRGNASYKRVYEFLKEEAKIVDSKEAKYRKIEGDIELKDVSFSYQEKVILKGLSMKIKRGEYVGIIGKIGTGKSTIAKLILRILDPADGEILFDGINYRNIKIDAVRDSIGYVPQDSFLFSMSIMDNIKFGRRDATDEDVQEVVKASAFYKDLIDFRHGLDTIVGEKGVTLSGGQKQRLCIARALIRKPKILILDDALSAVDTNTEKEILHNLIEFSKGITTIVISHRISSFINADNIYVIGEEKIESSGKHAELILSSPLYREFYRIQRLEE</sequence>
<dbReference type="PROSITE" id="PS00211">
    <property type="entry name" value="ABC_TRANSPORTER_1"/>
    <property type="match status" value="1"/>
</dbReference>
<keyword evidence="6 12" id="KW-0067">ATP-binding</keyword>
<evidence type="ECO:0000256" key="6">
    <source>
        <dbReference type="ARBA" id="ARBA00022840"/>
    </source>
</evidence>
<dbReference type="InterPro" id="IPR039421">
    <property type="entry name" value="Type_1_exporter"/>
</dbReference>
<feature type="domain" description="ABC transmembrane type-1" evidence="11">
    <location>
        <begin position="18"/>
        <end position="301"/>
    </location>
</feature>
<dbReference type="AlphaFoldDB" id="A0A350H8M9"/>
<feature type="transmembrane region" description="Helical" evidence="9">
    <location>
        <begin position="54"/>
        <end position="76"/>
    </location>
</feature>
<dbReference type="GO" id="GO:0005886">
    <property type="term" value="C:plasma membrane"/>
    <property type="evidence" value="ECO:0007669"/>
    <property type="project" value="UniProtKB-SubCell"/>
</dbReference>
<dbReference type="SUPFAM" id="SSF52540">
    <property type="entry name" value="P-loop containing nucleoside triphosphate hydrolases"/>
    <property type="match status" value="1"/>
</dbReference>
<dbReference type="CDD" id="cd18541">
    <property type="entry name" value="ABC_6TM_TmrB_like"/>
    <property type="match status" value="1"/>
</dbReference>
<evidence type="ECO:0000256" key="9">
    <source>
        <dbReference type="SAM" id="Phobius"/>
    </source>
</evidence>
<evidence type="ECO:0000256" key="7">
    <source>
        <dbReference type="ARBA" id="ARBA00022989"/>
    </source>
</evidence>
<comment type="subcellular location">
    <subcellularLocation>
        <location evidence="1">Cell membrane</location>
        <topology evidence="1">Multi-pass membrane protein</topology>
    </subcellularLocation>
</comment>
<dbReference type="GO" id="GO:0016887">
    <property type="term" value="F:ATP hydrolysis activity"/>
    <property type="evidence" value="ECO:0007669"/>
    <property type="project" value="InterPro"/>
</dbReference>
<dbReference type="PANTHER" id="PTHR43394:SF1">
    <property type="entry name" value="ATP-BINDING CASSETTE SUB-FAMILY B MEMBER 10, MITOCHONDRIAL"/>
    <property type="match status" value="1"/>
</dbReference>
<keyword evidence="4 9" id="KW-0812">Transmembrane</keyword>
<feature type="transmembrane region" description="Helical" evidence="9">
    <location>
        <begin position="278"/>
        <end position="299"/>
    </location>
</feature>
<dbReference type="PROSITE" id="PS50893">
    <property type="entry name" value="ABC_TRANSPORTER_2"/>
    <property type="match status" value="1"/>
</dbReference>
<evidence type="ECO:0000256" key="8">
    <source>
        <dbReference type="ARBA" id="ARBA00023136"/>
    </source>
</evidence>
<dbReference type="Gene3D" id="1.20.1560.10">
    <property type="entry name" value="ABC transporter type 1, transmembrane domain"/>
    <property type="match status" value="1"/>
</dbReference>
<evidence type="ECO:0000259" key="11">
    <source>
        <dbReference type="PROSITE" id="PS50929"/>
    </source>
</evidence>
<name>A0A350H8M9_UNCW3</name>
<reference evidence="12 13" key="1">
    <citation type="journal article" date="2018" name="Nat. Biotechnol.">
        <title>A standardized bacterial taxonomy based on genome phylogeny substantially revises the tree of life.</title>
        <authorList>
            <person name="Parks D.H."/>
            <person name="Chuvochina M."/>
            <person name="Waite D.W."/>
            <person name="Rinke C."/>
            <person name="Skarshewski A."/>
            <person name="Chaumeil P.A."/>
            <person name="Hugenholtz P."/>
        </authorList>
    </citation>
    <scope>NUCLEOTIDE SEQUENCE [LARGE SCALE GENOMIC DNA]</scope>
    <source>
        <strain evidence="12">UBA9956</strain>
    </source>
</reference>
<dbReference type="InterPro" id="IPR027417">
    <property type="entry name" value="P-loop_NTPase"/>
</dbReference>
<organism evidence="12 13">
    <name type="scientific">candidate division WOR-3 bacterium</name>
    <dbReference type="NCBI Taxonomy" id="2052148"/>
    <lineage>
        <taxon>Bacteria</taxon>
        <taxon>Bacteria division WOR-3</taxon>
    </lineage>
</organism>
<evidence type="ECO:0000313" key="12">
    <source>
        <dbReference type="EMBL" id="HAV91895.1"/>
    </source>
</evidence>
<dbReference type="Proteomes" id="UP000264062">
    <property type="component" value="Unassembled WGS sequence"/>
</dbReference>
<proteinExistence type="predicted"/>
<keyword evidence="7 9" id="KW-1133">Transmembrane helix</keyword>
<dbReference type="InterPro" id="IPR011527">
    <property type="entry name" value="ABC1_TM_dom"/>
</dbReference>
<dbReference type="SUPFAM" id="SSF90123">
    <property type="entry name" value="ABC transporter transmembrane region"/>
    <property type="match status" value="1"/>
</dbReference>
<evidence type="ECO:0000256" key="1">
    <source>
        <dbReference type="ARBA" id="ARBA00004651"/>
    </source>
</evidence>
<accession>A0A350H8M9</accession>
<dbReference type="InterPro" id="IPR036640">
    <property type="entry name" value="ABC1_TM_sf"/>
</dbReference>
<comment type="caution">
    <text evidence="12">The sequence shown here is derived from an EMBL/GenBank/DDBJ whole genome shotgun (WGS) entry which is preliminary data.</text>
</comment>
<keyword evidence="5" id="KW-0547">Nucleotide-binding</keyword>
<dbReference type="Pfam" id="PF00005">
    <property type="entry name" value="ABC_tran"/>
    <property type="match status" value="1"/>
</dbReference>
<evidence type="ECO:0000256" key="3">
    <source>
        <dbReference type="ARBA" id="ARBA00022475"/>
    </source>
</evidence>
<dbReference type="Gene3D" id="3.40.50.300">
    <property type="entry name" value="P-loop containing nucleotide triphosphate hydrolases"/>
    <property type="match status" value="1"/>
</dbReference>
<feature type="transmembrane region" description="Helical" evidence="9">
    <location>
        <begin position="238"/>
        <end position="266"/>
    </location>
</feature>
<keyword evidence="2" id="KW-0813">Transport</keyword>
<dbReference type="EMBL" id="DMZY01000056">
    <property type="protein sequence ID" value="HAV91895.1"/>
    <property type="molecule type" value="Genomic_DNA"/>
</dbReference>
<evidence type="ECO:0000313" key="13">
    <source>
        <dbReference type="Proteomes" id="UP000264062"/>
    </source>
</evidence>
<evidence type="ECO:0000256" key="4">
    <source>
        <dbReference type="ARBA" id="ARBA00022692"/>
    </source>
</evidence>
<evidence type="ECO:0000256" key="2">
    <source>
        <dbReference type="ARBA" id="ARBA00022448"/>
    </source>
</evidence>
<dbReference type="Pfam" id="PF00664">
    <property type="entry name" value="ABC_membrane"/>
    <property type="match status" value="1"/>
</dbReference>
<dbReference type="PANTHER" id="PTHR43394">
    <property type="entry name" value="ATP-DEPENDENT PERMEASE MDL1, MITOCHONDRIAL"/>
    <property type="match status" value="1"/>
</dbReference>
<dbReference type="FunFam" id="3.40.50.300:FF:000221">
    <property type="entry name" value="Multidrug ABC transporter ATP-binding protein"/>
    <property type="match status" value="1"/>
</dbReference>
<evidence type="ECO:0000256" key="5">
    <source>
        <dbReference type="ARBA" id="ARBA00022741"/>
    </source>
</evidence>
<gene>
    <name evidence="12" type="ORF">DCW38_01775</name>
</gene>
<dbReference type="SMART" id="SM00382">
    <property type="entry name" value="AAA"/>
    <property type="match status" value="1"/>
</dbReference>